<dbReference type="PANTHER" id="PTHR12145">
    <property type="entry name" value="MANNAN ENDO-1,6-ALPHA-MANNOSIDASE DCW1"/>
    <property type="match status" value="1"/>
</dbReference>
<dbReference type="GO" id="GO:0012505">
    <property type="term" value="C:endomembrane system"/>
    <property type="evidence" value="ECO:0007669"/>
    <property type="project" value="UniProtKB-SubCell"/>
</dbReference>
<dbReference type="InterPro" id="IPR014480">
    <property type="entry name" value="Mannan-1_6-alpha_mannosidase"/>
</dbReference>
<keyword evidence="7" id="KW-0472">Membrane</keyword>
<keyword evidence="6 10" id="KW-0378">Hydrolase</keyword>
<dbReference type="EC" id="3.2.1.101" evidence="4 10"/>
<dbReference type="EMBL" id="LLXE01000266">
    <property type="protein sequence ID" value="KUM58700.1"/>
    <property type="molecule type" value="Genomic_DNA"/>
</dbReference>
<evidence type="ECO:0000313" key="14">
    <source>
        <dbReference type="Proteomes" id="UP000055045"/>
    </source>
</evidence>
<sequence length="496" mass="55898">MRVFNYASQPSWMGLLAAALLGTSTVQAIELDIEDGDSIRKAAKLVATNMMSYYTGMNPGDNPGNLPDPYYWWEAGAMFNSLIDYWFYTGDDTWNDITIQGLLWQAGENKAFMPANQSKTEGNDDQVFWAFAAMTAAERNFPNPPEGQPQWLEMAQAVFNTQAPRWDTSSCGGGLRWQIFTWNNGYNYKNTISTGGFFNLASRLARYTSNQTYQDWAEKAWDWTAEVGFMTPEYRFLDGASDLTECKPINQIEWTYNAGVFLLGAANMYNLTEEPKWKERTEKIINASSIFFSHDPPNVMYERACETVNTCMVDQRSFKGYLSRWMAQTAQMAPFAYDTIMKRLKASAQAAAKTCTGGINKNVCGLKWTEQKWDKTKDFGQQMAALEVIQANLITRVAAPVTKDDGGTSKGNPNAGTKPERKIPPGLDYDITSGDKAEVPTPQSRQAIYDEASEKEGLHTLQSRCILYYPGFLQSRSFELFYIVSIERLSRQNIAS</sequence>
<evidence type="ECO:0000256" key="8">
    <source>
        <dbReference type="ARBA" id="ARBA00023180"/>
    </source>
</evidence>
<dbReference type="GO" id="GO:0008496">
    <property type="term" value="F:mannan endo-1,6-alpha-mannosidase activity"/>
    <property type="evidence" value="ECO:0007669"/>
    <property type="project" value="UniProtKB-UniRule"/>
</dbReference>
<evidence type="ECO:0000256" key="3">
    <source>
        <dbReference type="ARBA" id="ARBA00009699"/>
    </source>
</evidence>
<keyword evidence="8" id="KW-0325">Glycoprotein</keyword>
<evidence type="ECO:0000256" key="2">
    <source>
        <dbReference type="ARBA" id="ARBA00004308"/>
    </source>
</evidence>
<evidence type="ECO:0000256" key="10">
    <source>
        <dbReference type="PIRNR" id="PIRNR016302"/>
    </source>
</evidence>
<evidence type="ECO:0000256" key="7">
    <source>
        <dbReference type="ARBA" id="ARBA00023136"/>
    </source>
</evidence>
<dbReference type="InterPro" id="IPR008928">
    <property type="entry name" value="6-hairpin_glycosidase_sf"/>
</dbReference>
<dbReference type="Pfam" id="PF03663">
    <property type="entry name" value="Glyco_hydro_76"/>
    <property type="match status" value="1"/>
</dbReference>
<evidence type="ECO:0000256" key="11">
    <source>
        <dbReference type="SAM" id="MobiDB-lite"/>
    </source>
</evidence>
<name>A0A117NM48_PENFR</name>
<evidence type="ECO:0000256" key="9">
    <source>
        <dbReference type="ARBA" id="ARBA00023295"/>
    </source>
</evidence>
<keyword evidence="14" id="KW-1185">Reference proteome</keyword>
<evidence type="ECO:0000256" key="12">
    <source>
        <dbReference type="SAM" id="SignalP"/>
    </source>
</evidence>
<gene>
    <name evidence="13" type="ORF">ACN42_g8455</name>
</gene>
<feature type="chain" id="PRO_5007152151" description="Mannan endo-1,6-alpha-mannosidase" evidence="12">
    <location>
        <begin position="29"/>
        <end position="496"/>
    </location>
</feature>
<dbReference type="SUPFAM" id="SSF48208">
    <property type="entry name" value="Six-hairpin glycosidases"/>
    <property type="match status" value="1"/>
</dbReference>
<dbReference type="Gene3D" id="1.50.10.20">
    <property type="match status" value="1"/>
</dbReference>
<organism evidence="13 14">
    <name type="scientific">Penicillium freii</name>
    <dbReference type="NCBI Taxonomy" id="48697"/>
    <lineage>
        <taxon>Eukaryota</taxon>
        <taxon>Fungi</taxon>
        <taxon>Dikarya</taxon>
        <taxon>Ascomycota</taxon>
        <taxon>Pezizomycotina</taxon>
        <taxon>Eurotiomycetes</taxon>
        <taxon>Eurotiomycetidae</taxon>
        <taxon>Eurotiales</taxon>
        <taxon>Aspergillaceae</taxon>
        <taxon>Penicillium</taxon>
    </lineage>
</organism>
<dbReference type="GO" id="GO:0009272">
    <property type="term" value="P:fungal-type cell wall biogenesis"/>
    <property type="evidence" value="ECO:0007669"/>
    <property type="project" value="TreeGrafter"/>
</dbReference>
<proteinExistence type="inferred from homology"/>
<dbReference type="STRING" id="48697.A0A117NM48"/>
<keyword evidence="5 12" id="KW-0732">Signal</keyword>
<feature type="region of interest" description="Disordered" evidence="11">
    <location>
        <begin position="400"/>
        <end position="443"/>
    </location>
</feature>
<dbReference type="GO" id="GO:0016052">
    <property type="term" value="P:carbohydrate catabolic process"/>
    <property type="evidence" value="ECO:0007669"/>
    <property type="project" value="InterPro"/>
</dbReference>
<evidence type="ECO:0000313" key="13">
    <source>
        <dbReference type="EMBL" id="KUM58700.1"/>
    </source>
</evidence>
<dbReference type="Proteomes" id="UP000055045">
    <property type="component" value="Unassembled WGS sequence"/>
</dbReference>
<comment type="subcellular location">
    <subcellularLocation>
        <location evidence="2">Endomembrane system</location>
    </subcellularLocation>
</comment>
<feature type="signal peptide" evidence="12">
    <location>
        <begin position="1"/>
        <end position="28"/>
    </location>
</feature>
<comment type="catalytic activity">
    <reaction evidence="1 10">
        <text>Random hydrolysis of (1-&gt;6)-alpha-D-mannosidic linkages in unbranched (1-&gt;6)-mannans.</text>
        <dbReference type="EC" id="3.2.1.101"/>
    </reaction>
</comment>
<reference evidence="13 14" key="1">
    <citation type="submission" date="2015-10" db="EMBL/GenBank/DDBJ databases">
        <title>Genome sequencing of Penicillium freii.</title>
        <authorList>
            <person name="Nguyen H.D."/>
            <person name="Visagie C.M."/>
            <person name="Seifert K.A."/>
        </authorList>
    </citation>
    <scope>NUCLEOTIDE SEQUENCE [LARGE SCALE GENOMIC DNA]</scope>
    <source>
        <strain evidence="13 14">DAOM 242723</strain>
    </source>
</reference>
<accession>A0A117NM48</accession>
<keyword evidence="9 10" id="KW-0326">Glycosidase</keyword>
<evidence type="ECO:0000256" key="5">
    <source>
        <dbReference type="ARBA" id="ARBA00022729"/>
    </source>
</evidence>
<dbReference type="InterPro" id="IPR005198">
    <property type="entry name" value="Glyco_hydro_76"/>
</dbReference>
<protein>
    <recommendedName>
        <fullName evidence="4 10">Mannan endo-1,6-alpha-mannosidase</fullName>
        <ecNumber evidence="4 10">3.2.1.101</ecNumber>
    </recommendedName>
</protein>
<dbReference type="PIRSF" id="PIRSF016302">
    <property type="entry name" value="Man_a_manosd"/>
    <property type="match status" value="1"/>
</dbReference>
<dbReference type="AlphaFoldDB" id="A0A117NM48"/>
<dbReference type="PANTHER" id="PTHR12145:SF36">
    <property type="entry name" value="MANNAN ENDO-1,6-ALPHA-MANNOSIDASE DCW1"/>
    <property type="match status" value="1"/>
</dbReference>
<evidence type="ECO:0000256" key="1">
    <source>
        <dbReference type="ARBA" id="ARBA00001452"/>
    </source>
</evidence>
<comment type="caution">
    <text evidence="13">The sequence shown here is derived from an EMBL/GenBank/DDBJ whole genome shotgun (WGS) entry which is preliminary data.</text>
</comment>
<comment type="similarity">
    <text evidence="3 10">Belongs to the glycosyl hydrolase 76 family.</text>
</comment>
<evidence type="ECO:0000256" key="4">
    <source>
        <dbReference type="ARBA" id="ARBA00012350"/>
    </source>
</evidence>
<evidence type="ECO:0000256" key="6">
    <source>
        <dbReference type="ARBA" id="ARBA00022801"/>
    </source>
</evidence>
<dbReference type="FunFam" id="1.50.10.20:FF:000006">
    <property type="entry name" value="Mannan endo-1,6-alpha-mannosidase"/>
    <property type="match status" value="1"/>
</dbReference>